<organism evidence="2">
    <name type="scientific">Cladocopium goreaui</name>
    <dbReference type="NCBI Taxonomy" id="2562237"/>
    <lineage>
        <taxon>Eukaryota</taxon>
        <taxon>Sar</taxon>
        <taxon>Alveolata</taxon>
        <taxon>Dinophyceae</taxon>
        <taxon>Suessiales</taxon>
        <taxon>Symbiodiniaceae</taxon>
        <taxon>Cladocopium</taxon>
    </lineage>
</organism>
<evidence type="ECO:0000256" key="1">
    <source>
        <dbReference type="SAM" id="MobiDB-lite"/>
    </source>
</evidence>
<sequence>MTVAASEIRNISAWRLNKAEMNELAERVKKGEEEAVVKKELQTKKAVACEERKKSAAAISAKPGSTGPKASKKTSSSAATQSATAAAATPDPTNAGYYALVEADLQTILQEFPGIDQEMPLPLSKSELDGSKTGVQEPFDLESILASPTPGIPMSRRRVLDMGEFYFPNGKPAFMTGRMVELLADKSALSAKPQNLQMLSPEEIVHSLVASCAHAVRRKDELSEDQWKEWKAQWRAVLLSVPASFVETQDPLQGHNVWVEAFNRRQAVKQEHESMSRTAMQIAVEIDQFKTMCESLPSCKSKLQPAQLVQELHTLGLLSVQGGRKEDDSDGKITVNLVTQALAVKKGILSSARAVELLLELEQLYGTRSPFHQMSRLHVLSTKPSTNQMRDWVLESLHDGLAYVLDHFFEVLLPKSGMAEGDRALLKEKLSAHEVYRQHSGDGDCTWMARLKKSGIDCFHLLEDLTYTKKYDNGLRQATRSGGAPEAVLEHEQVKEQVNQFLATLKDEEVEVKALAAGAAANAADPDHAEDELQEVRKPPSQHSEGSEKYWKAVGNQTVRTYCSLHVQPKTLDGIISLVSQSGLKDFQGEGGVSCVLTHLDLDALGESMGPGQRPLLRKRFVPDQSALRILLHGSMIARNGQRKGDECMVPSEGELVFVHCGMERSSKEAEALFRPAAARKDQAIEAEMKDILLIFSDTSIRDRKQRVRGAYTSRSTACLFSGAPVSTMVPEKPYTDFSGHNFGDVFGTISAMQAADLWHLTRKEKEEVLTTGRCVSPTDAAMNKAKEASSESVFSAALLPCSFYRSFLKAHSVKAVLDLSTSQGELAKACVAERVSYLGLTLSDSHSTQVEMILTNFVVTLMQTEGSTFYRSDTVAQGKQQEQVTKGSKRKNENSKEERPKAKAKGKKNKEEQTKDDDKATAPDAGDDDNAEVLWLKSTESITVAATPLMTTERSRRGDRRDRCRRKDEEKRDRSRDRREKKKRRSRDKGQRRETNTSHGSKPLLVPAEAAPAPAPSADAAAPTTREEASHDDEEGEEESVLAEDPPVKPPAKRAAPESPTREAAKAARPGPAQAEAVARRDEGDQPPHQGETEKRDQGHKPDSDEEHKSQQAGWDDKRLQGWNDDKIRRYDCSICGRKVGGGVAGSWQHRRSAHHLASYVYWNNKETLPWKNCLQEGQRWSRHLWATNQTGPEDDALPNKPKKKQRSPVPVRCDPERSRRDKDHQDPDPDTGLQTQVYGLSLRTPAPMSTDINNEVYGLLARESTDSSLRTQCSLRTHAMATNTSDKKKKAKDTRERGRSRDRRRRSRSRGNDNQPVTVRLLAAASAAERAADDKPPAAAVAEAEADEDEESEEEETGEEDQEVPDPPVPAPATATEPGDRAFAAPAAEAAKASGAEGEAPGEDGRRKPRKSKDKSDHDLDPSRTETPALRSQRPPEPVNGPRTATVVDSSPEKDDRKHGKYDCRICGRTVGGGEAGSFQHRRSAYHLASWVYWQNQEARAWKDCLTEGHQWSKTLWAKNSTGPSDEDFDPKTKKQKAPPPIRSDPDMKRRDQGPGPGRDGSGGGPDSATTSGSSKDKPLLLQMWQATLRELK</sequence>
<gene>
    <name evidence="2" type="ORF">C1SCF055_LOCUS36300</name>
</gene>
<feature type="compositionally biased region" description="Polar residues" evidence="1">
    <location>
        <begin position="1277"/>
        <end position="1286"/>
    </location>
</feature>
<feature type="compositionally biased region" description="Basic and acidic residues" evidence="1">
    <location>
        <begin position="891"/>
        <end position="902"/>
    </location>
</feature>
<evidence type="ECO:0000313" key="4">
    <source>
        <dbReference type="Proteomes" id="UP001152797"/>
    </source>
</evidence>
<keyword evidence="4" id="KW-1185">Reference proteome</keyword>
<accession>A0A9P1DLH2</accession>
<comment type="caution">
    <text evidence="2">The sequence shown here is derived from an EMBL/GenBank/DDBJ whole genome shotgun (WGS) entry which is preliminary data.</text>
</comment>
<feature type="compositionally biased region" description="Acidic residues" evidence="1">
    <location>
        <begin position="1031"/>
        <end position="1043"/>
    </location>
</feature>
<feature type="compositionally biased region" description="Polar residues" evidence="1">
    <location>
        <begin position="944"/>
        <end position="953"/>
    </location>
</feature>
<feature type="compositionally biased region" description="Low complexity" evidence="1">
    <location>
        <begin position="64"/>
        <end position="77"/>
    </location>
</feature>
<feature type="compositionally biased region" description="Basic and acidic residues" evidence="1">
    <location>
        <begin position="1453"/>
        <end position="1468"/>
    </location>
</feature>
<feature type="compositionally biased region" description="Low complexity" evidence="1">
    <location>
        <begin position="1068"/>
        <end position="1078"/>
    </location>
</feature>
<feature type="compositionally biased region" description="Basic and acidic residues" evidence="1">
    <location>
        <begin position="1546"/>
        <end position="1555"/>
    </location>
</feature>
<reference evidence="3" key="2">
    <citation type="submission" date="2024-04" db="EMBL/GenBank/DDBJ databases">
        <authorList>
            <person name="Chen Y."/>
            <person name="Shah S."/>
            <person name="Dougan E. K."/>
            <person name="Thang M."/>
            <person name="Chan C."/>
        </authorList>
    </citation>
    <scope>NUCLEOTIDE SEQUENCE [LARGE SCALE GENOMIC DNA]</scope>
</reference>
<feature type="compositionally biased region" description="Basic and acidic residues" evidence="1">
    <location>
        <begin position="1215"/>
        <end position="1229"/>
    </location>
</feature>
<proteinExistence type="predicted"/>
<protein>
    <submittedName>
        <fullName evidence="2">Uncharacterized protein</fullName>
    </submittedName>
</protein>
<feature type="compositionally biased region" description="Basic residues" evidence="1">
    <location>
        <begin position="1302"/>
        <end position="1311"/>
    </location>
</feature>
<feature type="region of interest" description="Disordered" evidence="1">
    <location>
        <begin position="1517"/>
        <end position="1584"/>
    </location>
</feature>
<evidence type="ECO:0000313" key="3">
    <source>
        <dbReference type="EMBL" id="CAL1164479.1"/>
    </source>
</evidence>
<dbReference type="EMBL" id="CAMXCT030005012">
    <property type="protein sequence ID" value="CAL4798416.1"/>
    <property type="molecule type" value="Genomic_DNA"/>
</dbReference>
<feature type="region of interest" description="Disordered" evidence="1">
    <location>
        <begin position="51"/>
        <end position="77"/>
    </location>
</feature>
<feature type="compositionally biased region" description="Gly residues" evidence="1">
    <location>
        <begin position="1557"/>
        <end position="1568"/>
    </location>
</feature>
<feature type="region of interest" description="Disordered" evidence="1">
    <location>
        <begin position="944"/>
        <end position="1122"/>
    </location>
</feature>
<feature type="compositionally biased region" description="Polar residues" evidence="1">
    <location>
        <begin position="873"/>
        <end position="887"/>
    </location>
</feature>
<dbReference type="EMBL" id="CAMXCT020005012">
    <property type="protein sequence ID" value="CAL1164479.1"/>
    <property type="molecule type" value="Genomic_DNA"/>
</dbReference>
<dbReference type="Proteomes" id="UP001152797">
    <property type="component" value="Unassembled WGS sequence"/>
</dbReference>
<feature type="compositionally biased region" description="Basic and acidic residues" evidence="1">
    <location>
        <begin position="910"/>
        <end position="922"/>
    </location>
</feature>
<feature type="compositionally biased region" description="Polar residues" evidence="1">
    <location>
        <begin position="1517"/>
        <end position="1526"/>
    </location>
</feature>
<feature type="compositionally biased region" description="Basic and acidic residues" evidence="1">
    <location>
        <begin position="1079"/>
        <end position="1122"/>
    </location>
</feature>
<reference evidence="2" key="1">
    <citation type="submission" date="2022-10" db="EMBL/GenBank/DDBJ databases">
        <authorList>
            <person name="Chen Y."/>
            <person name="Dougan E. K."/>
            <person name="Chan C."/>
            <person name="Rhodes N."/>
            <person name="Thang M."/>
        </authorList>
    </citation>
    <scope>NUCLEOTIDE SEQUENCE</scope>
</reference>
<feature type="compositionally biased region" description="Low complexity" evidence="1">
    <location>
        <begin position="1374"/>
        <end position="1401"/>
    </location>
</feature>
<feature type="region of interest" description="Disordered" evidence="1">
    <location>
        <begin position="1277"/>
        <end position="1479"/>
    </location>
</feature>
<dbReference type="EMBL" id="CAMXCT010005012">
    <property type="protein sequence ID" value="CAI4011104.1"/>
    <property type="molecule type" value="Genomic_DNA"/>
</dbReference>
<evidence type="ECO:0000313" key="2">
    <source>
        <dbReference type="EMBL" id="CAI4011104.1"/>
    </source>
</evidence>
<feature type="compositionally biased region" description="Low complexity" evidence="1">
    <location>
        <begin position="1008"/>
        <end position="1024"/>
    </location>
</feature>
<feature type="compositionally biased region" description="Basic and acidic residues" evidence="1">
    <location>
        <begin position="954"/>
        <end position="979"/>
    </location>
</feature>
<feature type="region of interest" description="Disordered" evidence="1">
    <location>
        <begin position="873"/>
        <end position="930"/>
    </location>
</feature>
<feature type="region of interest" description="Disordered" evidence="1">
    <location>
        <begin position="519"/>
        <end position="548"/>
    </location>
</feature>
<feature type="compositionally biased region" description="Basic and acidic residues" evidence="1">
    <location>
        <begin position="1416"/>
        <end position="1426"/>
    </location>
</feature>
<feature type="region of interest" description="Disordered" evidence="1">
    <location>
        <begin position="1190"/>
        <end position="1252"/>
    </location>
</feature>
<feature type="compositionally biased region" description="Acidic residues" evidence="1">
    <location>
        <begin position="1346"/>
        <end position="1366"/>
    </location>
</feature>
<name>A0A9P1DLH2_9DINO</name>